<dbReference type="Proteomes" id="UP001304125">
    <property type="component" value="Chromosome"/>
</dbReference>
<evidence type="ECO:0000313" key="1">
    <source>
        <dbReference type="EMBL" id="WNM23522.1"/>
    </source>
</evidence>
<dbReference type="EMBL" id="CP134879">
    <property type="protein sequence ID" value="WNM23522.1"/>
    <property type="molecule type" value="Genomic_DNA"/>
</dbReference>
<dbReference type="InterPro" id="IPR025503">
    <property type="entry name" value="DUF4391"/>
</dbReference>
<protein>
    <submittedName>
        <fullName evidence="1">DUF4391 domain-containing protein</fullName>
    </submittedName>
</protein>
<organism evidence="1 2">
    <name type="scientific">Demequina capsici</name>
    <dbReference type="NCBI Taxonomy" id="3075620"/>
    <lineage>
        <taxon>Bacteria</taxon>
        <taxon>Bacillati</taxon>
        <taxon>Actinomycetota</taxon>
        <taxon>Actinomycetes</taxon>
        <taxon>Micrococcales</taxon>
        <taxon>Demequinaceae</taxon>
        <taxon>Demequina</taxon>
    </lineage>
</organism>
<name>A0AA96F662_9MICO</name>
<evidence type="ECO:0000313" key="2">
    <source>
        <dbReference type="Proteomes" id="UP001304125"/>
    </source>
</evidence>
<dbReference type="RefSeq" id="WP_313496491.1">
    <property type="nucleotide sequence ID" value="NZ_CP134879.1"/>
</dbReference>
<dbReference type="Pfam" id="PF14335">
    <property type="entry name" value="DUF4391"/>
    <property type="match status" value="1"/>
</dbReference>
<accession>A0AA96F662</accession>
<gene>
    <name evidence="1" type="ORF">RN606_09095</name>
</gene>
<dbReference type="AlphaFoldDB" id="A0AA96F662"/>
<proteinExistence type="predicted"/>
<keyword evidence="2" id="KW-1185">Reference proteome</keyword>
<sequence length="252" mass="27158">MEVLGLPARAREEHRLTKKDIVEQWEHSAPADARLLGRAIGSARIVGVLSPATTGVPAVRDANRPVDMIPVLEVRVANGVTAKDQRRVAELLHRAMPRPSAIATYPSQGAAVLSLALTRLSKSEAGMSVVEKHLTVPIDGIAVASLHVGELDRADLGSLYRDLVRRAAADGVPAPSLRDAAEAVELRRRLAAVHEDLQSAMRSAAREKSMQRRIEYNGEARSLRDQIAQTRAALFGTAADQTRTSDDPKVGP</sequence>
<reference evidence="1 2" key="1">
    <citation type="submission" date="2023-09" db="EMBL/GenBank/DDBJ databases">
        <title>Demequina sp. a novel bacteria isolated from Capsicum annuum.</title>
        <authorList>
            <person name="Humaira Z."/>
            <person name="Lee J."/>
            <person name="Cho D."/>
        </authorList>
    </citation>
    <scope>NUCLEOTIDE SEQUENCE [LARGE SCALE GENOMIC DNA]</scope>
    <source>
        <strain evidence="1 2">OYTSA14</strain>
    </source>
</reference>